<dbReference type="InterPro" id="IPR045864">
    <property type="entry name" value="aa-tRNA-synth_II/BPL/LPL"/>
</dbReference>
<dbReference type="GO" id="GO:0046872">
    <property type="term" value="F:metal ion binding"/>
    <property type="evidence" value="ECO:0007669"/>
    <property type="project" value="UniProtKB-KW"/>
</dbReference>
<dbReference type="SUPFAM" id="SSF55681">
    <property type="entry name" value="Class II aaRS and biotin synthetases"/>
    <property type="match status" value="1"/>
</dbReference>
<evidence type="ECO:0000256" key="8">
    <source>
        <dbReference type="ARBA" id="ARBA00022840"/>
    </source>
</evidence>
<evidence type="ECO:0000259" key="13">
    <source>
        <dbReference type="PROSITE" id="PS50862"/>
    </source>
</evidence>
<evidence type="ECO:0000256" key="4">
    <source>
        <dbReference type="ARBA" id="ARBA00022490"/>
    </source>
</evidence>
<evidence type="ECO:0000256" key="3">
    <source>
        <dbReference type="ARBA" id="ARBA00012814"/>
    </source>
</evidence>
<evidence type="ECO:0000256" key="9">
    <source>
        <dbReference type="ARBA" id="ARBA00022842"/>
    </source>
</evidence>
<dbReference type="Gene3D" id="3.30.1370.240">
    <property type="match status" value="1"/>
</dbReference>
<evidence type="ECO:0000256" key="10">
    <source>
        <dbReference type="ARBA" id="ARBA00022917"/>
    </source>
</evidence>
<dbReference type="Gene3D" id="1.10.10.2320">
    <property type="match status" value="1"/>
</dbReference>
<dbReference type="Proteomes" id="UP001143981">
    <property type="component" value="Unassembled WGS sequence"/>
</dbReference>
<dbReference type="GO" id="GO:0000049">
    <property type="term" value="F:tRNA binding"/>
    <property type="evidence" value="ECO:0007669"/>
    <property type="project" value="InterPro"/>
</dbReference>
<proteinExistence type="inferred from homology"/>
<keyword evidence="4" id="KW-0963">Cytoplasm</keyword>
<dbReference type="GO" id="GO:0005829">
    <property type="term" value="C:cytosol"/>
    <property type="evidence" value="ECO:0007669"/>
    <property type="project" value="TreeGrafter"/>
</dbReference>
<evidence type="ECO:0000256" key="7">
    <source>
        <dbReference type="ARBA" id="ARBA00022741"/>
    </source>
</evidence>
<dbReference type="InterPro" id="IPR002319">
    <property type="entry name" value="Phenylalanyl-tRNA_Synthase"/>
</dbReference>
<feature type="domain" description="Aminoacyl-transfer RNA synthetases class-II family profile" evidence="13">
    <location>
        <begin position="228"/>
        <end position="483"/>
    </location>
</feature>
<evidence type="ECO:0000256" key="12">
    <source>
        <dbReference type="ARBA" id="ARBA00030612"/>
    </source>
</evidence>
<accession>A0A9W7YC11</accession>
<dbReference type="Pfam" id="PF18553">
    <property type="entry name" value="PheRS_DBD3"/>
    <property type="match status" value="1"/>
</dbReference>
<evidence type="ECO:0000313" key="15">
    <source>
        <dbReference type="Proteomes" id="UP001143981"/>
    </source>
</evidence>
<sequence length="503" mass="56180">MSEDLKLTILKRLDADSVVEDTTAAFTDVSVEAVLGALKSLEIQEKVAYKTLATEVWSLEAEGRDQLDNGSYEAQIFAAVPPGDVGISIDELKAKFGAKANLGQGKGFANKWIRKNGGNIVRIVDRIVDQTRADLETVHKTGTHPDSGVIKTLKGRKLISSTKLLSYAVRKGPGFSTELKKQATDLTAEMLHSGAWKSAEFKEFNFDSLGANPGNGHLHPLMKAREEFRQIFFETGFVEMPTNSFVETAFWNFDALFVPQQHAARQLQDTFFLKDPEVAGSLPAFWPEVKEVHERGGYGSIGYRCPWSEAEASKLVLRTHTTAISARMLHKLAQEPYCPAKYFSIDRVFRNEAVDNTHLAEFHQVEGVIADKNMSLGSLIDFLGMFFEKMGITNLRFKPTYNPYTEPSMEIFSWHEERKKWMELGNSGMFRPEMLRTLGLEEGIQVAGFGVSLERPTMIKCGLDNIRKLMGHGVDLSMVETDPVFRLDKEMGSGSSQRAKAEC</sequence>
<evidence type="ECO:0000256" key="1">
    <source>
        <dbReference type="ARBA" id="ARBA00004496"/>
    </source>
</evidence>
<dbReference type="NCBIfam" id="TIGR00468">
    <property type="entry name" value="pheS"/>
    <property type="match status" value="1"/>
</dbReference>
<dbReference type="EMBL" id="JANBOI010000741">
    <property type="protein sequence ID" value="KAJ1728779.1"/>
    <property type="molecule type" value="Genomic_DNA"/>
</dbReference>
<keyword evidence="7" id="KW-0547">Nucleotide-binding</keyword>
<keyword evidence="15" id="KW-1185">Reference proteome</keyword>
<dbReference type="OrthoDB" id="238316at2759"/>
<evidence type="ECO:0000256" key="5">
    <source>
        <dbReference type="ARBA" id="ARBA00022598"/>
    </source>
</evidence>
<dbReference type="PANTHER" id="PTHR11538">
    <property type="entry name" value="PHENYLALANYL-TRNA SYNTHETASE"/>
    <property type="match status" value="1"/>
</dbReference>
<dbReference type="Gene3D" id="1.10.10.2330">
    <property type="match status" value="1"/>
</dbReference>
<keyword evidence="10" id="KW-0648">Protein biosynthesis</keyword>
<comment type="caution">
    <text evidence="14">The sequence shown here is derived from an EMBL/GenBank/DDBJ whole genome shotgun (WGS) entry which is preliminary data.</text>
</comment>
<dbReference type="InterPro" id="IPR004529">
    <property type="entry name" value="Phe-tRNA-synth_IIc_asu"/>
</dbReference>
<protein>
    <recommendedName>
        <fullName evidence="3">phenylalanine--tRNA ligase</fullName>
        <ecNumber evidence="3">6.1.1.20</ecNumber>
    </recommendedName>
    <alternativeName>
        <fullName evidence="12">Phenylalanyl-tRNA synthetase alpha subunit</fullName>
    </alternativeName>
</protein>
<comment type="similarity">
    <text evidence="2">Belongs to the class-II aminoacyl-tRNA synthetase family. Phe-tRNA synthetase alpha subunit type 2 subfamily.</text>
</comment>
<evidence type="ECO:0000256" key="2">
    <source>
        <dbReference type="ARBA" id="ARBA00006703"/>
    </source>
</evidence>
<keyword evidence="11" id="KW-0030">Aminoacyl-tRNA synthetase</keyword>
<dbReference type="CDD" id="cd00496">
    <property type="entry name" value="PheRS_alpha_core"/>
    <property type="match status" value="1"/>
</dbReference>
<dbReference type="EC" id="6.1.1.20" evidence="3"/>
<organism evidence="14 15">
    <name type="scientific">Coemansia biformis</name>
    <dbReference type="NCBI Taxonomy" id="1286918"/>
    <lineage>
        <taxon>Eukaryota</taxon>
        <taxon>Fungi</taxon>
        <taxon>Fungi incertae sedis</taxon>
        <taxon>Zoopagomycota</taxon>
        <taxon>Kickxellomycotina</taxon>
        <taxon>Kickxellomycetes</taxon>
        <taxon>Kickxellales</taxon>
        <taxon>Kickxellaceae</taxon>
        <taxon>Coemansia</taxon>
    </lineage>
</organism>
<keyword evidence="6" id="KW-0479">Metal-binding</keyword>
<reference evidence="14" key="1">
    <citation type="submission" date="2022-07" db="EMBL/GenBank/DDBJ databases">
        <title>Phylogenomic reconstructions and comparative analyses of Kickxellomycotina fungi.</title>
        <authorList>
            <person name="Reynolds N.K."/>
            <person name="Stajich J.E."/>
            <person name="Barry K."/>
            <person name="Grigoriev I.V."/>
            <person name="Crous P."/>
            <person name="Smith M.E."/>
        </authorList>
    </citation>
    <scope>NUCLEOTIDE SEQUENCE</scope>
    <source>
        <strain evidence="14">BCRC 34381</strain>
    </source>
</reference>
<evidence type="ECO:0000313" key="14">
    <source>
        <dbReference type="EMBL" id="KAJ1728779.1"/>
    </source>
</evidence>
<name>A0A9W7YC11_9FUNG</name>
<dbReference type="Gene3D" id="3.30.930.10">
    <property type="entry name" value="Bira Bifunctional Protein, Domain 2"/>
    <property type="match status" value="1"/>
</dbReference>
<dbReference type="GO" id="GO:0009328">
    <property type="term" value="C:phenylalanine-tRNA ligase complex"/>
    <property type="evidence" value="ECO:0007669"/>
    <property type="project" value="TreeGrafter"/>
</dbReference>
<dbReference type="GO" id="GO:0006432">
    <property type="term" value="P:phenylalanyl-tRNA aminoacylation"/>
    <property type="evidence" value="ECO:0007669"/>
    <property type="project" value="InterPro"/>
</dbReference>
<evidence type="ECO:0000256" key="6">
    <source>
        <dbReference type="ARBA" id="ARBA00022723"/>
    </source>
</evidence>
<dbReference type="InterPro" id="IPR006195">
    <property type="entry name" value="aa-tRNA-synth_II"/>
</dbReference>
<keyword evidence="9" id="KW-0460">Magnesium</keyword>
<keyword evidence="8" id="KW-0067">ATP-binding</keyword>
<gene>
    <name evidence="14" type="primary">FRS2</name>
    <name evidence="14" type="ORF">LPJ61_003854</name>
</gene>
<dbReference type="GO" id="GO:0004826">
    <property type="term" value="F:phenylalanine-tRNA ligase activity"/>
    <property type="evidence" value="ECO:0007669"/>
    <property type="project" value="UniProtKB-EC"/>
</dbReference>
<dbReference type="InterPro" id="IPR040725">
    <property type="entry name" value="PheRS_DBD3"/>
</dbReference>
<dbReference type="PANTHER" id="PTHR11538:SF40">
    <property type="entry name" value="PHENYLALANINE--TRNA LIGASE ALPHA SUBUNIT"/>
    <property type="match status" value="1"/>
</dbReference>
<evidence type="ECO:0000256" key="11">
    <source>
        <dbReference type="ARBA" id="ARBA00023146"/>
    </source>
</evidence>
<dbReference type="PROSITE" id="PS50862">
    <property type="entry name" value="AA_TRNA_LIGASE_II"/>
    <property type="match status" value="1"/>
</dbReference>
<dbReference type="AlphaFoldDB" id="A0A9W7YC11"/>
<dbReference type="Pfam" id="PF01409">
    <property type="entry name" value="tRNA-synt_2d"/>
    <property type="match status" value="1"/>
</dbReference>
<dbReference type="GO" id="GO:0005524">
    <property type="term" value="F:ATP binding"/>
    <property type="evidence" value="ECO:0007669"/>
    <property type="project" value="UniProtKB-KW"/>
</dbReference>
<dbReference type="NCBIfam" id="NF003210">
    <property type="entry name" value="PRK04172.1"/>
    <property type="match status" value="1"/>
</dbReference>
<comment type="subcellular location">
    <subcellularLocation>
        <location evidence="1">Cytoplasm</location>
    </subcellularLocation>
</comment>
<keyword evidence="5 14" id="KW-0436">Ligase</keyword>